<dbReference type="Gene3D" id="1.20.1250.20">
    <property type="entry name" value="MFS general substrate transporter like domains"/>
    <property type="match status" value="1"/>
</dbReference>
<evidence type="ECO:0000256" key="7">
    <source>
        <dbReference type="SAM" id="Phobius"/>
    </source>
</evidence>
<dbReference type="InterPro" id="IPR036259">
    <property type="entry name" value="MFS_trans_sf"/>
</dbReference>
<dbReference type="Pfam" id="PF07690">
    <property type="entry name" value="MFS_1"/>
    <property type="match status" value="1"/>
</dbReference>
<dbReference type="PANTHER" id="PTHR43266">
    <property type="entry name" value="MACROLIDE-EFFLUX PROTEIN"/>
    <property type="match status" value="1"/>
</dbReference>
<feature type="transmembrane region" description="Helical" evidence="7">
    <location>
        <begin position="76"/>
        <end position="96"/>
    </location>
</feature>
<keyword evidence="2" id="KW-0813">Transport</keyword>
<sequence>MLKNASWKQKFFTIALGQTISLIGSSAVQFSLIWWMASKTESPMLLALAGLSAYVPQFFLGPFVGVWIDRLKRKQVIIIADLFTGMIALMFSVFFFIGEPPYWSVCIVLGVRAIGNIFQTPAIQSVTPMLVPHNELVRANSWNQFMQSGSLMLGPVVGAAMYAILPMPIILISDMAGAIIAATTVAITKIPELKPQLKDSYNFISELKDGISVFLQDKKLCIVTVAAAICMIFYMPISSFFPLMSSSYFHVTVWHASIVQFGYAGGMMLCSLLISLYGTIRNKLKTVHLGLLGLSITIFLCGILPQTEFAFWGFALLCTLMGASGNFYNIPYIAYMQETIPKEKQGRAFSIMNSLMSVTMPLGLIIAGPFAEVHGVSSWFFISGIVFIVITGMSFFLIRMQDKR</sequence>
<dbReference type="GO" id="GO:0005886">
    <property type="term" value="C:plasma membrane"/>
    <property type="evidence" value="ECO:0007669"/>
    <property type="project" value="UniProtKB-SubCell"/>
</dbReference>
<evidence type="ECO:0000313" key="10">
    <source>
        <dbReference type="Proteomes" id="UP000287601"/>
    </source>
</evidence>
<evidence type="ECO:0000256" key="4">
    <source>
        <dbReference type="ARBA" id="ARBA00022692"/>
    </source>
</evidence>
<evidence type="ECO:0000259" key="8">
    <source>
        <dbReference type="PROSITE" id="PS50850"/>
    </source>
</evidence>
<evidence type="ECO:0000256" key="3">
    <source>
        <dbReference type="ARBA" id="ARBA00022475"/>
    </source>
</evidence>
<dbReference type="Proteomes" id="UP000287601">
    <property type="component" value="Chromosome"/>
</dbReference>
<dbReference type="EMBL" id="CP035281">
    <property type="protein sequence ID" value="QAT42204.1"/>
    <property type="molecule type" value="Genomic_DNA"/>
</dbReference>
<keyword evidence="4 7" id="KW-0812">Transmembrane</keyword>
<evidence type="ECO:0000256" key="5">
    <source>
        <dbReference type="ARBA" id="ARBA00022989"/>
    </source>
</evidence>
<dbReference type="InterPro" id="IPR011701">
    <property type="entry name" value="MFS"/>
</dbReference>
<feature type="transmembrane region" description="Helical" evidence="7">
    <location>
        <begin position="144"/>
        <end position="163"/>
    </location>
</feature>
<keyword evidence="6 7" id="KW-0472">Membrane</keyword>
<feature type="transmembrane region" description="Helical" evidence="7">
    <location>
        <begin position="220"/>
        <end position="241"/>
    </location>
</feature>
<dbReference type="InterPro" id="IPR020846">
    <property type="entry name" value="MFS_dom"/>
</dbReference>
<evidence type="ECO:0000256" key="6">
    <source>
        <dbReference type="ARBA" id="ARBA00023136"/>
    </source>
</evidence>
<gene>
    <name evidence="9" type="ORF">EQM06_02585</name>
</gene>
<feature type="transmembrane region" description="Helical" evidence="7">
    <location>
        <begin position="12"/>
        <end position="37"/>
    </location>
</feature>
<dbReference type="PANTHER" id="PTHR43266:SF10">
    <property type="entry name" value="BACILYSIN EXPORTER BACE-RELATED"/>
    <property type="match status" value="1"/>
</dbReference>
<evidence type="ECO:0000256" key="1">
    <source>
        <dbReference type="ARBA" id="ARBA00004651"/>
    </source>
</evidence>
<feature type="transmembrane region" description="Helical" evidence="7">
    <location>
        <begin position="351"/>
        <end position="371"/>
    </location>
</feature>
<feature type="domain" description="Major facilitator superfamily (MFS) profile" evidence="8">
    <location>
        <begin position="170"/>
        <end position="404"/>
    </location>
</feature>
<name>A0A410PTG7_9FIRM</name>
<reference evidence="9 10" key="1">
    <citation type="submission" date="2019-01" db="EMBL/GenBank/DDBJ databases">
        <title>Draft genomes of a novel of Aminipila strains.</title>
        <authorList>
            <person name="Ma S."/>
        </authorList>
    </citation>
    <scope>NUCLEOTIDE SEQUENCE [LARGE SCALE GENOMIC DNA]</scope>
    <source>
        <strain evidence="10">JN-39</strain>
    </source>
</reference>
<dbReference type="AlphaFoldDB" id="A0A410PTG7"/>
<evidence type="ECO:0000313" key="9">
    <source>
        <dbReference type="EMBL" id="QAT42204.1"/>
    </source>
</evidence>
<dbReference type="GO" id="GO:0022857">
    <property type="term" value="F:transmembrane transporter activity"/>
    <property type="evidence" value="ECO:0007669"/>
    <property type="project" value="InterPro"/>
</dbReference>
<feature type="transmembrane region" description="Helical" evidence="7">
    <location>
        <begin position="311"/>
        <end position="330"/>
    </location>
</feature>
<feature type="transmembrane region" description="Helical" evidence="7">
    <location>
        <begin position="261"/>
        <end position="280"/>
    </location>
</feature>
<dbReference type="OrthoDB" id="9775268at2"/>
<keyword evidence="5 7" id="KW-1133">Transmembrane helix</keyword>
<dbReference type="SUPFAM" id="SSF103473">
    <property type="entry name" value="MFS general substrate transporter"/>
    <property type="match status" value="1"/>
</dbReference>
<evidence type="ECO:0000256" key="2">
    <source>
        <dbReference type="ARBA" id="ARBA00022448"/>
    </source>
</evidence>
<proteinExistence type="predicted"/>
<keyword evidence="10" id="KW-1185">Reference proteome</keyword>
<protein>
    <submittedName>
        <fullName evidence="9">MFS transporter</fullName>
    </submittedName>
</protein>
<accession>A0A410PTG7</accession>
<dbReference type="PROSITE" id="PS50850">
    <property type="entry name" value="MFS"/>
    <property type="match status" value="1"/>
</dbReference>
<dbReference type="CDD" id="cd06173">
    <property type="entry name" value="MFS_MefA_like"/>
    <property type="match status" value="1"/>
</dbReference>
<dbReference type="KEGG" id="amij:EQM06_02585"/>
<feature type="transmembrane region" description="Helical" evidence="7">
    <location>
        <begin position="377"/>
        <end position="398"/>
    </location>
</feature>
<feature type="transmembrane region" description="Helical" evidence="7">
    <location>
        <begin position="287"/>
        <end position="305"/>
    </location>
</feature>
<organism evidence="9 10">
    <name type="scientific">Aminipila luticellarii</name>
    <dbReference type="NCBI Taxonomy" id="2507160"/>
    <lineage>
        <taxon>Bacteria</taxon>
        <taxon>Bacillati</taxon>
        <taxon>Bacillota</taxon>
        <taxon>Clostridia</taxon>
        <taxon>Peptostreptococcales</taxon>
        <taxon>Anaerovoracaceae</taxon>
        <taxon>Aminipila</taxon>
    </lineage>
</organism>
<comment type="subcellular location">
    <subcellularLocation>
        <location evidence="1">Cell membrane</location>
        <topology evidence="1">Multi-pass membrane protein</topology>
    </subcellularLocation>
</comment>
<keyword evidence="3" id="KW-1003">Cell membrane</keyword>
<feature type="transmembrane region" description="Helical" evidence="7">
    <location>
        <begin position="43"/>
        <end position="64"/>
    </location>
</feature>